<evidence type="ECO:0000313" key="2">
    <source>
        <dbReference type="Proteomes" id="UP000829362"/>
    </source>
</evidence>
<proteinExistence type="predicted"/>
<dbReference type="EMBL" id="OL473597">
    <property type="protein sequence ID" value="UNH61171.1"/>
    <property type="molecule type" value="Genomic_DNA"/>
</dbReference>
<gene>
    <name evidence="1" type="ORF">SSZBM1_54</name>
</gene>
<keyword evidence="2" id="KW-1185">Reference proteome</keyword>
<protein>
    <submittedName>
        <fullName evidence="1">YadA domain-containing structural protein</fullName>
    </submittedName>
</protein>
<organism evidence="1 2">
    <name type="scientific">Synechococcus phage S-SZBM1</name>
    <dbReference type="NCBI Taxonomy" id="2926475"/>
    <lineage>
        <taxon>Viruses</taxon>
        <taxon>Duplodnaviria</taxon>
        <taxon>Heunggongvirae</taxon>
        <taxon>Uroviricota</taxon>
        <taxon>Caudoviricetes</taxon>
        <taxon>Pantevenvirales</taxon>
        <taxon>Kyanoviridae</taxon>
        <taxon>Shenzhenivirus</taxon>
        <taxon>Shenzhenivirus sszbm1</taxon>
    </lineage>
</organism>
<sequence length="444" mass="47610">MGTKRISQLDTIADALVTGEAILPIVISDPLIPNRKAKVSQLFRSISAGSQSNPGLAFDLDRDTGLYQSAPNEIGITFGSAALYNSRNVNTDGSSTLGIRAIDTASANSNIEFTPQGSGYFTVGGLSLFTDSNFYLQGDQNPGKRVVFNVDTVSTAGGTRRFDFPSVGSSTSATLVGADTFQTLTNKTIIIKDNELSIVGSTNSAKIAKFETDAWDAPGQHIYRLPDFGASESQSTLLDDITEQNVYNKNMVNPTFSNTPSTDENDPTRYVIFDSSRLTQDRAVIFPDLNVIVVGEDSSQTLSNKTYKGAIFEDTADASKKITFALGNLNSNSNLQYTFPEGSVAEPLNNGTQPNVLVAERATQTLAYKTMEYMSINNPDNVNGIINIDASNIEEQVTIRFPAGDATLLSTNNIDSVGVSFGGPIAAPTLGGRLRLQSYFQAGW</sequence>
<evidence type="ECO:0000313" key="1">
    <source>
        <dbReference type="EMBL" id="UNH61171.1"/>
    </source>
</evidence>
<dbReference type="Proteomes" id="UP000829362">
    <property type="component" value="Segment"/>
</dbReference>
<reference evidence="1" key="1">
    <citation type="submission" date="2021-11" db="EMBL/GenBank/DDBJ databases">
        <authorList>
            <person name="Rong C."/>
            <person name="Yang Y."/>
            <person name="Li S."/>
            <person name="Zhou K."/>
            <person name="Xu Y."/>
            <person name="Zhang R."/>
            <person name="Zhang Y."/>
        </authorList>
    </citation>
    <scope>NUCLEOTIDE SEQUENCE</scope>
</reference>
<name>A0AC61TSF3_9CAUD</name>
<accession>A0AC61TSF3</accession>